<dbReference type="AlphaFoldDB" id="A0A9D1MWH5"/>
<evidence type="ECO:0000313" key="3">
    <source>
        <dbReference type="EMBL" id="HIU90660.1"/>
    </source>
</evidence>
<feature type="coiled-coil region" evidence="1">
    <location>
        <begin position="53"/>
        <end position="138"/>
    </location>
</feature>
<keyword evidence="1" id="KW-0175">Coiled coil</keyword>
<dbReference type="InterPro" id="IPR003743">
    <property type="entry name" value="Zf-RING_7"/>
</dbReference>
<dbReference type="Gene3D" id="1.10.287.1490">
    <property type="match status" value="1"/>
</dbReference>
<name>A0A9D1MWH5_9BACT</name>
<evidence type="ECO:0000313" key="4">
    <source>
        <dbReference type="Proteomes" id="UP000886852"/>
    </source>
</evidence>
<feature type="domain" description="C4-type zinc ribbon" evidence="2">
    <location>
        <begin position="198"/>
        <end position="229"/>
    </location>
</feature>
<gene>
    <name evidence="3" type="ORF">IAC72_01410</name>
</gene>
<protein>
    <recommendedName>
        <fullName evidence="2">C4-type zinc ribbon domain-containing protein</fullName>
    </recommendedName>
</protein>
<reference evidence="3" key="1">
    <citation type="submission" date="2020-10" db="EMBL/GenBank/DDBJ databases">
        <authorList>
            <person name="Gilroy R."/>
        </authorList>
    </citation>
    <scope>NUCLEOTIDE SEQUENCE</scope>
    <source>
        <strain evidence="3">ChiHjej12B11-7776</strain>
    </source>
</reference>
<evidence type="ECO:0000256" key="1">
    <source>
        <dbReference type="SAM" id="Coils"/>
    </source>
</evidence>
<reference evidence="3" key="2">
    <citation type="journal article" date="2021" name="PeerJ">
        <title>Extensive microbial diversity within the chicken gut microbiome revealed by metagenomics and culture.</title>
        <authorList>
            <person name="Gilroy R."/>
            <person name="Ravi A."/>
            <person name="Getino M."/>
            <person name="Pursley I."/>
            <person name="Horton D.L."/>
            <person name="Alikhan N.F."/>
            <person name="Baker D."/>
            <person name="Gharbi K."/>
            <person name="Hall N."/>
            <person name="Watson M."/>
            <person name="Adriaenssens E.M."/>
            <person name="Foster-Nyarko E."/>
            <person name="Jarju S."/>
            <person name="Secka A."/>
            <person name="Antonio M."/>
            <person name="Oren A."/>
            <person name="Chaudhuri R.R."/>
            <person name="La Ragione R."/>
            <person name="Hildebrand F."/>
            <person name="Pallen M.J."/>
        </authorList>
    </citation>
    <scope>NUCLEOTIDE SEQUENCE</scope>
    <source>
        <strain evidence="3">ChiHjej12B11-7776</strain>
    </source>
</reference>
<dbReference type="Pfam" id="PF02591">
    <property type="entry name" value="Zn_ribbon_9"/>
    <property type="match status" value="1"/>
</dbReference>
<organism evidence="3 4">
    <name type="scientific">Candidatus Fimimonas merdipullorum</name>
    <dbReference type="NCBI Taxonomy" id="2840822"/>
    <lineage>
        <taxon>Bacteria</taxon>
        <taxon>Pseudomonadati</taxon>
        <taxon>Myxococcota</taxon>
        <taxon>Myxococcia</taxon>
        <taxon>Myxococcales</taxon>
        <taxon>Cystobacterineae</taxon>
        <taxon>Myxococcaceae</taxon>
        <taxon>Myxococcaceae incertae sedis</taxon>
        <taxon>Candidatus Fimimonas</taxon>
    </lineage>
</organism>
<proteinExistence type="predicted"/>
<accession>A0A9D1MWH5</accession>
<dbReference type="Proteomes" id="UP000886852">
    <property type="component" value="Unassembled WGS sequence"/>
</dbReference>
<comment type="caution">
    <text evidence="3">The sequence shown here is derived from an EMBL/GenBank/DDBJ whole genome shotgun (WGS) entry which is preliminary data.</text>
</comment>
<sequence length="233" mass="26960">MIQKEMLEYQDLDLELEKIKNTVGKSPDNVIRVRAGKQLAACKAKINEIMPKYKNLRAQLDNARKKLEAICDQVDKVGQELENVEMDEQAVYMLKKLTAQKNELAAVEKDIKDMGQQYAEAEVSLRRLSKDKAVYEQEEKVHYEKAKEFSAQFRPRIAEIKSLQEKLKAKIDPELMTAYERRVGQVKTIFVPLTDGNRCGGCRMEMPPAQVSKFQTKNFILCEHCNRIIYKKD</sequence>
<dbReference type="EMBL" id="DVOC01000025">
    <property type="protein sequence ID" value="HIU90660.1"/>
    <property type="molecule type" value="Genomic_DNA"/>
</dbReference>
<evidence type="ECO:0000259" key="2">
    <source>
        <dbReference type="Pfam" id="PF02591"/>
    </source>
</evidence>